<dbReference type="AlphaFoldDB" id="A0A2I8VQF0"/>
<gene>
    <name evidence="5" type="ORF">C2R22_21375</name>
</gene>
<protein>
    <submittedName>
        <fullName evidence="5">Glycosyl transferase family 2</fullName>
    </submittedName>
</protein>
<dbReference type="PANTHER" id="PTHR43685">
    <property type="entry name" value="GLYCOSYLTRANSFERASE"/>
    <property type="match status" value="1"/>
</dbReference>
<dbReference type="InterPro" id="IPR050834">
    <property type="entry name" value="Glycosyltransf_2"/>
</dbReference>
<keyword evidence="6" id="KW-1185">Reference proteome</keyword>
<evidence type="ECO:0000256" key="1">
    <source>
        <dbReference type="ARBA" id="ARBA00006739"/>
    </source>
</evidence>
<dbReference type="SUPFAM" id="SSF53448">
    <property type="entry name" value="Nucleotide-diphospho-sugar transferases"/>
    <property type="match status" value="1"/>
</dbReference>
<dbReference type="InterPro" id="IPR001173">
    <property type="entry name" value="Glyco_trans_2-like"/>
</dbReference>
<dbReference type="RefSeq" id="WP_103427824.1">
    <property type="nucleotide sequence ID" value="NZ_CP026310.1"/>
</dbReference>
<dbReference type="InterPro" id="IPR029044">
    <property type="entry name" value="Nucleotide-diphossugar_trans"/>
</dbReference>
<proteinExistence type="inferred from homology"/>
<dbReference type="GeneID" id="95973275"/>
<feature type="domain" description="Glycosyltransferase 2-like" evidence="4">
    <location>
        <begin position="17"/>
        <end position="164"/>
    </location>
</feature>
<evidence type="ECO:0000313" key="5">
    <source>
        <dbReference type="EMBL" id="AUV84135.1"/>
    </source>
</evidence>
<geneLocation type="plasmid" evidence="5">
    <name>unnamed1</name>
</geneLocation>
<evidence type="ECO:0000313" key="6">
    <source>
        <dbReference type="Proteomes" id="UP000236584"/>
    </source>
</evidence>
<dbReference type="GO" id="GO:0016757">
    <property type="term" value="F:glycosyltransferase activity"/>
    <property type="evidence" value="ECO:0007669"/>
    <property type="project" value="UniProtKB-KW"/>
</dbReference>
<evidence type="ECO:0000256" key="2">
    <source>
        <dbReference type="ARBA" id="ARBA00022676"/>
    </source>
</evidence>
<dbReference type="Pfam" id="PF00535">
    <property type="entry name" value="Glycos_transf_2"/>
    <property type="match status" value="1"/>
</dbReference>
<keyword evidence="5" id="KW-0614">Plasmid</keyword>
<organism evidence="5 6">
    <name type="scientific">Salinigranum rubrum</name>
    <dbReference type="NCBI Taxonomy" id="755307"/>
    <lineage>
        <taxon>Archaea</taxon>
        <taxon>Methanobacteriati</taxon>
        <taxon>Methanobacteriota</taxon>
        <taxon>Stenosarchaea group</taxon>
        <taxon>Halobacteria</taxon>
        <taxon>Halobacteriales</taxon>
        <taxon>Haloferacaceae</taxon>
        <taxon>Salinigranum</taxon>
    </lineage>
</organism>
<sequence length="268" mass="30371">MSNLSVLLPVAATSDTDGLRRAHRSVTEQTSPPDEIVLVTNQPLTDDVETAINNIVAMNSNSRHEHIPGARGLGGVLESGLEKCSKPFVARMDADDIAKPERFADQLVVLRETGADIVGSHLAEFRDDPERPERIRKVPVTHDEIAGWMPWRCPMNHPTVMFDREAVLDVGGYRTFPMMEDWDLWARCLAAGLRFRNLDRVLVHAKICGLNDRRGGLDYVRAEVRMAQELRKLGISSRRDMIRHLSLRGPPRLLPPKLRERVYQRFAR</sequence>
<name>A0A2I8VQF0_9EURY</name>
<dbReference type="Gene3D" id="3.90.550.10">
    <property type="entry name" value="Spore Coat Polysaccharide Biosynthesis Protein SpsA, Chain A"/>
    <property type="match status" value="1"/>
</dbReference>
<reference evidence="5 6" key="1">
    <citation type="submission" date="2018-01" db="EMBL/GenBank/DDBJ databases">
        <title>Complete genome sequence of Salinigranum rubrum GX10T, an extremely halophilic archaeon isolated from a marine solar saltern.</title>
        <authorList>
            <person name="Han S."/>
        </authorList>
    </citation>
    <scope>NUCLEOTIDE SEQUENCE [LARGE SCALE GENOMIC DNA]</scope>
    <source>
        <strain evidence="5 6">GX10</strain>
        <plasmid evidence="6">Plasmid unnamed1</plasmid>
    </source>
</reference>
<comment type="similarity">
    <text evidence="1">Belongs to the glycosyltransferase 2 family.</text>
</comment>
<keyword evidence="3 5" id="KW-0808">Transferase</keyword>
<dbReference type="KEGG" id="srub:C2R22_21375"/>
<dbReference type="OrthoDB" id="46222at2157"/>
<dbReference type="EMBL" id="CP026310">
    <property type="protein sequence ID" value="AUV84135.1"/>
    <property type="molecule type" value="Genomic_DNA"/>
</dbReference>
<evidence type="ECO:0000256" key="3">
    <source>
        <dbReference type="ARBA" id="ARBA00022679"/>
    </source>
</evidence>
<dbReference type="Proteomes" id="UP000236584">
    <property type="component" value="Plasmid unnamed1"/>
</dbReference>
<keyword evidence="2" id="KW-0328">Glycosyltransferase</keyword>
<dbReference type="PANTHER" id="PTHR43685:SF5">
    <property type="entry name" value="GLYCOSYLTRANSFERASE EPSE-RELATED"/>
    <property type="match status" value="1"/>
</dbReference>
<evidence type="ECO:0000259" key="4">
    <source>
        <dbReference type="Pfam" id="PF00535"/>
    </source>
</evidence>
<accession>A0A2I8VQF0</accession>